<evidence type="ECO:0000256" key="1">
    <source>
        <dbReference type="ARBA" id="ARBA00022729"/>
    </source>
</evidence>
<dbReference type="Proteomes" id="UP000266841">
    <property type="component" value="Unassembled WGS sequence"/>
</dbReference>
<evidence type="ECO:0000256" key="3">
    <source>
        <dbReference type="SAM" id="Phobius"/>
    </source>
</evidence>
<dbReference type="OrthoDB" id="188207at2759"/>
<feature type="transmembrane region" description="Helical" evidence="3">
    <location>
        <begin position="82"/>
        <end position="102"/>
    </location>
</feature>
<dbReference type="AlphaFoldDB" id="K0R7J3"/>
<keyword evidence="3" id="KW-1133">Transmembrane helix</keyword>
<keyword evidence="1" id="KW-0732">Signal</keyword>
<evidence type="ECO:0000256" key="2">
    <source>
        <dbReference type="SAM" id="MobiDB-lite"/>
    </source>
</evidence>
<dbReference type="Gene3D" id="2.130.10.130">
    <property type="entry name" value="Integrin alpha, N-terminal"/>
    <property type="match status" value="1"/>
</dbReference>
<dbReference type="InterPro" id="IPR028994">
    <property type="entry name" value="Integrin_alpha_N"/>
</dbReference>
<evidence type="ECO:0000313" key="4">
    <source>
        <dbReference type="EMBL" id="EJK44641.1"/>
    </source>
</evidence>
<organism evidence="4 5">
    <name type="scientific">Thalassiosira oceanica</name>
    <name type="common">Marine diatom</name>
    <dbReference type="NCBI Taxonomy" id="159749"/>
    <lineage>
        <taxon>Eukaryota</taxon>
        <taxon>Sar</taxon>
        <taxon>Stramenopiles</taxon>
        <taxon>Ochrophyta</taxon>
        <taxon>Bacillariophyta</taxon>
        <taxon>Coscinodiscophyceae</taxon>
        <taxon>Thalassiosirophycidae</taxon>
        <taxon>Thalassiosirales</taxon>
        <taxon>Thalassiosiraceae</taxon>
        <taxon>Thalassiosira</taxon>
    </lineage>
</organism>
<sequence>MAQSDLSLVGEDRLTNSSDKYGENESYGSGSVGNSEEPVVVVPNGADLEGGENLAESYIVPDETVYEATPALPWFKQRRTKLMMAVILALLTVLAISVSVAFTREPVLLTNEPTVLPTNKPTFSPAPSAKPSSSTCRAKLMAPDGAAGDQFGRSVAIYGDAIVIGAYGDDDNGYSSGSAHVFVRSREEWTHRAKLLAPDGAARDNFGGSVAIYGDFVFIGADKDDDNGFDSGSAHVFVRSGEEWIRDLYCGRRAGRTGFTPRHEGPSCSCAFSSPSSVTERDGASRRALGTVRASHASCPRASSASSTTLASPPFDCEAHAGTPWSKCCHSELGARLPAPCRNPEERPATVASASFVRGRSPGYVVACRREAGCCGDGVGEPLYWWVVAAGRHRVLVAAVPKGAAAQTAAPWTP</sequence>
<dbReference type="PANTHER" id="PTHR36220:SF1">
    <property type="entry name" value="GAMMA TUBULIN COMPLEX COMPONENT C-TERMINAL DOMAIN-CONTAINING PROTEIN"/>
    <property type="match status" value="1"/>
</dbReference>
<dbReference type="PANTHER" id="PTHR36220">
    <property type="entry name" value="UNNAMED PRODUCT"/>
    <property type="match status" value="1"/>
</dbReference>
<proteinExistence type="predicted"/>
<dbReference type="InterPro" id="IPR013517">
    <property type="entry name" value="FG-GAP"/>
</dbReference>
<accession>K0R7J3</accession>
<feature type="region of interest" description="Disordered" evidence="2">
    <location>
        <begin position="1"/>
        <end position="38"/>
    </location>
</feature>
<keyword evidence="3" id="KW-0812">Transmembrane</keyword>
<keyword evidence="3" id="KW-0472">Membrane</keyword>
<protein>
    <submittedName>
        <fullName evidence="4">Uncharacterized protein</fullName>
    </submittedName>
</protein>
<feature type="non-terminal residue" evidence="4">
    <location>
        <position position="414"/>
    </location>
</feature>
<comment type="caution">
    <text evidence="4">The sequence shown here is derived from an EMBL/GenBank/DDBJ whole genome shotgun (WGS) entry which is preliminary data.</text>
</comment>
<dbReference type="EMBL" id="AGNL01049411">
    <property type="protein sequence ID" value="EJK44641.1"/>
    <property type="molecule type" value="Genomic_DNA"/>
</dbReference>
<keyword evidence="5" id="KW-1185">Reference proteome</keyword>
<evidence type="ECO:0000313" key="5">
    <source>
        <dbReference type="Proteomes" id="UP000266841"/>
    </source>
</evidence>
<reference evidence="4 5" key="1">
    <citation type="journal article" date="2012" name="Genome Biol.">
        <title>Genome and low-iron response of an oceanic diatom adapted to chronic iron limitation.</title>
        <authorList>
            <person name="Lommer M."/>
            <person name="Specht M."/>
            <person name="Roy A.S."/>
            <person name="Kraemer L."/>
            <person name="Andreson R."/>
            <person name="Gutowska M.A."/>
            <person name="Wolf J."/>
            <person name="Bergner S.V."/>
            <person name="Schilhabel M.B."/>
            <person name="Klostermeier U.C."/>
            <person name="Beiko R.G."/>
            <person name="Rosenstiel P."/>
            <person name="Hippler M."/>
            <person name="Laroche J."/>
        </authorList>
    </citation>
    <scope>NUCLEOTIDE SEQUENCE [LARGE SCALE GENOMIC DNA]</scope>
    <source>
        <strain evidence="4 5">CCMP1005</strain>
    </source>
</reference>
<name>K0R7J3_THAOC</name>
<gene>
    <name evidence="4" type="ORF">THAOC_36804</name>
</gene>
<dbReference type="Pfam" id="PF14312">
    <property type="entry name" value="FG-GAP_2"/>
    <property type="match status" value="2"/>
</dbReference>
<dbReference type="SUPFAM" id="SSF69318">
    <property type="entry name" value="Integrin alpha N-terminal domain"/>
    <property type="match status" value="1"/>
</dbReference>